<dbReference type="EMBL" id="JARIHO010000024">
    <property type="protein sequence ID" value="KAJ7342976.1"/>
    <property type="molecule type" value="Genomic_DNA"/>
</dbReference>
<proteinExistence type="predicted"/>
<reference evidence="2" key="1">
    <citation type="submission" date="2023-03" db="EMBL/GenBank/DDBJ databases">
        <title>Massive genome expansion in bonnet fungi (Mycena s.s.) driven by repeated elements and novel gene families across ecological guilds.</title>
        <authorList>
            <consortium name="Lawrence Berkeley National Laboratory"/>
            <person name="Harder C.B."/>
            <person name="Miyauchi S."/>
            <person name="Viragh M."/>
            <person name="Kuo A."/>
            <person name="Thoen E."/>
            <person name="Andreopoulos B."/>
            <person name="Lu D."/>
            <person name="Skrede I."/>
            <person name="Drula E."/>
            <person name="Henrissat B."/>
            <person name="Morin E."/>
            <person name="Kohler A."/>
            <person name="Barry K."/>
            <person name="LaButti K."/>
            <person name="Morin E."/>
            <person name="Salamov A."/>
            <person name="Lipzen A."/>
            <person name="Mereny Z."/>
            <person name="Hegedus B."/>
            <person name="Baldrian P."/>
            <person name="Stursova M."/>
            <person name="Weitz H."/>
            <person name="Taylor A."/>
            <person name="Grigoriev I.V."/>
            <person name="Nagy L.G."/>
            <person name="Martin F."/>
            <person name="Kauserud H."/>
        </authorList>
    </citation>
    <scope>NUCLEOTIDE SEQUENCE</scope>
    <source>
        <strain evidence="2">CBHHK002</strain>
    </source>
</reference>
<gene>
    <name evidence="2" type="ORF">DFH08DRAFT_873907</name>
</gene>
<keyword evidence="1" id="KW-0732">Signal</keyword>
<feature type="chain" id="PRO_5042186114" description="Secreted protein" evidence="1">
    <location>
        <begin position="19"/>
        <end position="108"/>
    </location>
</feature>
<dbReference type="AlphaFoldDB" id="A0AAD7EPR0"/>
<evidence type="ECO:0008006" key="4">
    <source>
        <dbReference type="Google" id="ProtNLM"/>
    </source>
</evidence>
<evidence type="ECO:0000313" key="2">
    <source>
        <dbReference type="EMBL" id="KAJ7342976.1"/>
    </source>
</evidence>
<evidence type="ECO:0000313" key="3">
    <source>
        <dbReference type="Proteomes" id="UP001218218"/>
    </source>
</evidence>
<dbReference type="Proteomes" id="UP001218218">
    <property type="component" value="Unassembled WGS sequence"/>
</dbReference>
<keyword evidence="3" id="KW-1185">Reference proteome</keyword>
<comment type="caution">
    <text evidence="2">The sequence shown here is derived from an EMBL/GenBank/DDBJ whole genome shotgun (WGS) entry which is preliminary data.</text>
</comment>
<accession>A0AAD7EPR0</accession>
<sequence length="108" mass="11214">MVPLVVMTRVLLAVPCTACGGGGRELVTPGACVDGPEKGGCCGMWKREPGNGLSWREWCGCGRPVDPGSCVVHEGTDAGNGVRYRASLPFPPSRGEEARGAIGAWLIC</sequence>
<feature type="signal peptide" evidence="1">
    <location>
        <begin position="1"/>
        <end position="18"/>
    </location>
</feature>
<name>A0AAD7EPR0_9AGAR</name>
<evidence type="ECO:0000256" key="1">
    <source>
        <dbReference type="SAM" id="SignalP"/>
    </source>
</evidence>
<protein>
    <recommendedName>
        <fullName evidence="4">Secreted protein</fullName>
    </recommendedName>
</protein>
<organism evidence="2 3">
    <name type="scientific">Mycena albidolilacea</name>
    <dbReference type="NCBI Taxonomy" id="1033008"/>
    <lineage>
        <taxon>Eukaryota</taxon>
        <taxon>Fungi</taxon>
        <taxon>Dikarya</taxon>
        <taxon>Basidiomycota</taxon>
        <taxon>Agaricomycotina</taxon>
        <taxon>Agaricomycetes</taxon>
        <taxon>Agaricomycetidae</taxon>
        <taxon>Agaricales</taxon>
        <taxon>Marasmiineae</taxon>
        <taxon>Mycenaceae</taxon>
        <taxon>Mycena</taxon>
    </lineage>
</organism>